<feature type="domain" description="Luciferase-like" evidence="1">
    <location>
        <begin position="18"/>
        <end position="83"/>
    </location>
</feature>
<gene>
    <name evidence="2" type="ORF">EV193_102244</name>
</gene>
<name>A0A4Q7L249_9PSEU</name>
<accession>A0A4Q7L249</accession>
<dbReference type="InterPro" id="IPR036661">
    <property type="entry name" value="Luciferase-like_sf"/>
</dbReference>
<evidence type="ECO:0000259" key="1">
    <source>
        <dbReference type="Pfam" id="PF00296"/>
    </source>
</evidence>
<evidence type="ECO:0000313" key="2">
    <source>
        <dbReference type="EMBL" id="RZS43265.1"/>
    </source>
</evidence>
<protein>
    <submittedName>
        <fullName evidence="2">Luciferase-like monooxygenase</fullName>
    </submittedName>
</protein>
<reference evidence="2 3" key="1">
    <citation type="submission" date="2019-02" db="EMBL/GenBank/DDBJ databases">
        <title>Genomic Encyclopedia of Type Strains, Phase IV (KMG-IV): sequencing the most valuable type-strain genomes for metagenomic binning, comparative biology and taxonomic classification.</title>
        <authorList>
            <person name="Goeker M."/>
        </authorList>
    </citation>
    <scope>NUCLEOTIDE SEQUENCE [LARGE SCALE GENOMIC DNA]</scope>
    <source>
        <strain evidence="2 3">DSM 101727</strain>
    </source>
</reference>
<dbReference type="AlphaFoldDB" id="A0A4Q7L249"/>
<keyword evidence="3" id="KW-1185">Reference proteome</keyword>
<proteinExistence type="predicted"/>
<dbReference type="GO" id="GO:0016705">
    <property type="term" value="F:oxidoreductase activity, acting on paired donors, with incorporation or reduction of molecular oxygen"/>
    <property type="evidence" value="ECO:0007669"/>
    <property type="project" value="InterPro"/>
</dbReference>
<keyword evidence="2" id="KW-0560">Oxidoreductase</keyword>
<comment type="caution">
    <text evidence="2">The sequence shown here is derived from an EMBL/GenBank/DDBJ whole genome shotgun (WGS) entry which is preliminary data.</text>
</comment>
<dbReference type="Proteomes" id="UP000294257">
    <property type="component" value="Unassembled WGS sequence"/>
</dbReference>
<dbReference type="RefSeq" id="WP_130343138.1">
    <property type="nucleotide sequence ID" value="NZ_SGWQ01000002.1"/>
</dbReference>
<evidence type="ECO:0000313" key="3">
    <source>
        <dbReference type="Proteomes" id="UP000294257"/>
    </source>
</evidence>
<dbReference type="GO" id="GO:0004497">
    <property type="term" value="F:monooxygenase activity"/>
    <property type="evidence" value="ECO:0007669"/>
    <property type="project" value="UniProtKB-KW"/>
</dbReference>
<dbReference type="SUPFAM" id="SSF51679">
    <property type="entry name" value="Bacterial luciferase-like"/>
    <property type="match status" value="1"/>
</dbReference>
<dbReference type="EMBL" id="SGWQ01000002">
    <property type="protein sequence ID" value="RZS43265.1"/>
    <property type="molecule type" value="Genomic_DNA"/>
</dbReference>
<dbReference type="InterPro" id="IPR011251">
    <property type="entry name" value="Luciferase-like_dom"/>
</dbReference>
<dbReference type="Pfam" id="PF00296">
    <property type="entry name" value="Bac_luciferase"/>
    <property type="match status" value="1"/>
</dbReference>
<organism evidence="2 3">
    <name type="scientific">Herbihabitans rhizosphaerae</name>
    <dbReference type="NCBI Taxonomy" id="1872711"/>
    <lineage>
        <taxon>Bacteria</taxon>
        <taxon>Bacillati</taxon>
        <taxon>Actinomycetota</taxon>
        <taxon>Actinomycetes</taxon>
        <taxon>Pseudonocardiales</taxon>
        <taxon>Pseudonocardiaceae</taxon>
        <taxon>Herbihabitans</taxon>
    </lineage>
</organism>
<keyword evidence="2" id="KW-0503">Monooxygenase</keyword>
<dbReference type="Gene3D" id="3.20.20.30">
    <property type="entry name" value="Luciferase-like domain"/>
    <property type="match status" value="1"/>
</dbReference>
<dbReference type="OrthoDB" id="3206024at2"/>
<sequence>MDIGIATFAGEYGMEPPALGRAVEERGFDSLFFPEHTHIPVHSRRPDGSSTRHYAETYDPFVALSAVAAVTRTLKLGTGALPL</sequence>